<keyword evidence="2" id="KW-1185">Reference proteome</keyword>
<evidence type="ECO:0000313" key="2">
    <source>
        <dbReference type="Proteomes" id="UP000824120"/>
    </source>
</evidence>
<accession>A0A9J5YJB0</accession>
<dbReference type="Proteomes" id="UP000824120">
    <property type="component" value="Chromosome 6"/>
</dbReference>
<protein>
    <submittedName>
        <fullName evidence="1">Uncharacterized protein</fullName>
    </submittedName>
</protein>
<comment type="caution">
    <text evidence="1">The sequence shown here is derived from an EMBL/GenBank/DDBJ whole genome shotgun (WGS) entry which is preliminary data.</text>
</comment>
<proteinExistence type="predicted"/>
<evidence type="ECO:0000313" key="1">
    <source>
        <dbReference type="EMBL" id="KAG5600442.1"/>
    </source>
</evidence>
<dbReference type="EMBL" id="JACXVP010000006">
    <property type="protein sequence ID" value="KAG5600442.1"/>
    <property type="molecule type" value="Genomic_DNA"/>
</dbReference>
<name>A0A9J5YJB0_SOLCO</name>
<sequence>MLDTQFGQIPLLHENTECVTDRPLADLRRPLNESELFVVSIPHLLPPSLCNVHLSRSFFINHTYASELISLIISIFFKNFFS</sequence>
<organism evidence="1 2">
    <name type="scientific">Solanum commersonii</name>
    <name type="common">Commerson's wild potato</name>
    <name type="synonym">Commerson's nightshade</name>
    <dbReference type="NCBI Taxonomy" id="4109"/>
    <lineage>
        <taxon>Eukaryota</taxon>
        <taxon>Viridiplantae</taxon>
        <taxon>Streptophyta</taxon>
        <taxon>Embryophyta</taxon>
        <taxon>Tracheophyta</taxon>
        <taxon>Spermatophyta</taxon>
        <taxon>Magnoliopsida</taxon>
        <taxon>eudicotyledons</taxon>
        <taxon>Gunneridae</taxon>
        <taxon>Pentapetalae</taxon>
        <taxon>asterids</taxon>
        <taxon>lamiids</taxon>
        <taxon>Solanales</taxon>
        <taxon>Solanaceae</taxon>
        <taxon>Solanoideae</taxon>
        <taxon>Solaneae</taxon>
        <taxon>Solanum</taxon>
    </lineage>
</organism>
<dbReference type="AlphaFoldDB" id="A0A9J5YJB0"/>
<reference evidence="1 2" key="1">
    <citation type="submission" date="2020-09" db="EMBL/GenBank/DDBJ databases">
        <title>De no assembly of potato wild relative species, Solanum commersonii.</title>
        <authorList>
            <person name="Cho K."/>
        </authorList>
    </citation>
    <scope>NUCLEOTIDE SEQUENCE [LARGE SCALE GENOMIC DNA]</scope>
    <source>
        <strain evidence="1">LZ3.2</strain>
        <tissue evidence="1">Leaf</tissue>
    </source>
</reference>
<gene>
    <name evidence="1" type="ORF">H5410_031812</name>
</gene>